<dbReference type="Proteomes" id="UP000062160">
    <property type="component" value="Unassembled WGS sequence"/>
</dbReference>
<dbReference type="STRING" id="224999.GCA_001485475_00554"/>
<organism evidence="6">
    <name type="scientific">Tepidanaerobacter syntrophicus</name>
    <dbReference type="NCBI Taxonomy" id="224999"/>
    <lineage>
        <taxon>Bacteria</taxon>
        <taxon>Bacillati</taxon>
        <taxon>Bacillota</taxon>
        <taxon>Clostridia</taxon>
        <taxon>Thermosediminibacterales</taxon>
        <taxon>Tepidanaerobacteraceae</taxon>
        <taxon>Tepidanaerobacter</taxon>
    </lineage>
</organism>
<proteinExistence type="inferred from homology"/>
<evidence type="ECO:0000256" key="4">
    <source>
        <dbReference type="ARBA" id="ARBA00022679"/>
    </source>
</evidence>
<evidence type="ECO:0000313" key="7">
    <source>
        <dbReference type="Proteomes" id="UP000062160"/>
    </source>
</evidence>
<protein>
    <submittedName>
        <fullName evidence="6">Glycosyltransferase, GT2 family</fullName>
    </submittedName>
</protein>
<keyword evidence="3" id="KW-0328">Glycosyltransferase</keyword>
<accession>A0A0U9HEK3</accession>
<sequence length="303" mass="35976">MKTTFVILHFLSYEDTCECIDSILNCKFDTDHEILVIDNGSKNGSGEKIKAKYNYCPNIEVLILNKNLGFAKGNNVGFDYAKNKLNSNFIILLNNDIIIKQKDFIHNLYHKYDEQKFHVLGPNIISLKDGLHQNPQKITPITKKEVQRLIFKYSIYQILNRLNIETPILNLYRSLKYFLSTDDTEKNRKNLWLTELEDVQLHGSCLIFSPDYISKYKGIYSKTFLYMEEDILFYIARKENIRMLYTPELEVFHKEDSSTDKLCRSERDKRFFIYKHTKNSARELTKIMKDEDLYKKDIIDNYY</sequence>
<name>A0A0U9HEK3_9FIRM</name>
<dbReference type="InterPro" id="IPR001173">
    <property type="entry name" value="Glyco_trans_2-like"/>
</dbReference>
<dbReference type="RefSeq" id="WP_059031610.1">
    <property type="nucleotide sequence ID" value="NZ_DF976999.1"/>
</dbReference>
<gene>
    <name evidence="6" type="ORF">TSYNT_5402</name>
</gene>
<dbReference type="Gene3D" id="3.90.550.10">
    <property type="entry name" value="Spore Coat Polysaccharide Biosynthesis Protein SpsA, Chain A"/>
    <property type="match status" value="1"/>
</dbReference>
<reference evidence="6" key="1">
    <citation type="journal article" date="2016" name="Genome Announc.">
        <title>Draft Genome Sequence of the Syntrophic Lactate-Degrading Bacterium Tepidanaerobacter syntrophicus JLT.</title>
        <authorList>
            <person name="Matsuura N."/>
            <person name="Ohashi A."/>
            <person name="Tourlousse D.M."/>
            <person name="Sekiguchi Y."/>
        </authorList>
    </citation>
    <scope>NUCLEOTIDE SEQUENCE [LARGE SCALE GENOMIC DNA]</scope>
    <source>
        <strain evidence="6">JL</strain>
    </source>
</reference>
<evidence type="ECO:0000313" key="6">
    <source>
        <dbReference type="EMBL" id="GAQ24555.1"/>
    </source>
</evidence>
<evidence type="ECO:0000256" key="3">
    <source>
        <dbReference type="ARBA" id="ARBA00022676"/>
    </source>
</evidence>
<evidence type="ECO:0000256" key="2">
    <source>
        <dbReference type="ARBA" id="ARBA00006739"/>
    </source>
</evidence>
<dbReference type="AlphaFoldDB" id="A0A0U9HEK3"/>
<comment type="similarity">
    <text evidence="2">Belongs to the glycosyltransferase 2 family.</text>
</comment>
<keyword evidence="7" id="KW-1185">Reference proteome</keyword>
<dbReference type="PANTHER" id="PTHR43179:SF12">
    <property type="entry name" value="GALACTOFURANOSYLTRANSFERASE GLFT2"/>
    <property type="match status" value="1"/>
</dbReference>
<dbReference type="Pfam" id="PF00535">
    <property type="entry name" value="Glycos_transf_2"/>
    <property type="match status" value="1"/>
</dbReference>
<feature type="domain" description="Glycosyltransferase 2-like" evidence="5">
    <location>
        <begin position="7"/>
        <end position="150"/>
    </location>
</feature>
<keyword evidence="4 6" id="KW-0808">Transferase</keyword>
<dbReference type="OrthoDB" id="1727335at2"/>
<dbReference type="InterPro" id="IPR029044">
    <property type="entry name" value="Nucleotide-diphossugar_trans"/>
</dbReference>
<dbReference type="PANTHER" id="PTHR43179">
    <property type="entry name" value="RHAMNOSYLTRANSFERASE WBBL"/>
    <property type="match status" value="1"/>
</dbReference>
<evidence type="ECO:0000256" key="1">
    <source>
        <dbReference type="ARBA" id="ARBA00004776"/>
    </source>
</evidence>
<dbReference type="SUPFAM" id="SSF53448">
    <property type="entry name" value="Nucleotide-diphospho-sugar transferases"/>
    <property type="match status" value="1"/>
</dbReference>
<comment type="pathway">
    <text evidence="1">Cell wall biogenesis; cell wall polysaccharide biosynthesis.</text>
</comment>
<dbReference type="GO" id="GO:0016757">
    <property type="term" value="F:glycosyltransferase activity"/>
    <property type="evidence" value="ECO:0007669"/>
    <property type="project" value="UniProtKB-KW"/>
</dbReference>
<evidence type="ECO:0000259" key="5">
    <source>
        <dbReference type="Pfam" id="PF00535"/>
    </source>
</evidence>
<dbReference type="EMBL" id="DF976999">
    <property type="protein sequence ID" value="GAQ24555.1"/>
    <property type="molecule type" value="Genomic_DNA"/>
</dbReference>